<evidence type="ECO:0000313" key="2">
    <source>
        <dbReference type="Proteomes" id="UP000005824"/>
    </source>
</evidence>
<dbReference type="AlphaFoldDB" id="B4D9W3"/>
<organism evidence="1 2">
    <name type="scientific">Chthoniobacter flavus Ellin428</name>
    <dbReference type="NCBI Taxonomy" id="497964"/>
    <lineage>
        <taxon>Bacteria</taxon>
        <taxon>Pseudomonadati</taxon>
        <taxon>Verrucomicrobiota</taxon>
        <taxon>Spartobacteria</taxon>
        <taxon>Chthoniobacterales</taxon>
        <taxon>Chthoniobacteraceae</taxon>
        <taxon>Chthoniobacter</taxon>
    </lineage>
</organism>
<dbReference type="Proteomes" id="UP000005824">
    <property type="component" value="Unassembled WGS sequence"/>
</dbReference>
<name>B4D9W3_9BACT</name>
<protein>
    <submittedName>
        <fullName evidence="1">Uncharacterized protein</fullName>
    </submittedName>
</protein>
<accession>B4D9W3</accession>
<evidence type="ECO:0000313" key="1">
    <source>
        <dbReference type="EMBL" id="EDY16777.1"/>
    </source>
</evidence>
<gene>
    <name evidence="1" type="ORF">CfE428DRAFT_5740</name>
</gene>
<dbReference type="InParanoid" id="B4D9W3"/>
<comment type="caution">
    <text evidence="1">The sequence shown here is derived from an EMBL/GenBank/DDBJ whole genome shotgun (WGS) entry which is preliminary data.</text>
</comment>
<dbReference type="STRING" id="497964.CfE428DRAFT_5740"/>
<dbReference type="EMBL" id="ABVL01000028">
    <property type="protein sequence ID" value="EDY16777.1"/>
    <property type="molecule type" value="Genomic_DNA"/>
</dbReference>
<dbReference type="eggNOG" id="COG2226">
    <property type="taxonomic scope" value="Bacteria"/>
</dbReference>
<keyword evidence="2" id="KW-1185">Reference proteome</keyword>
<reference evidence="1 2" key="1">
    <citation type="journal article" date="2011" name="J. Bacteriol.">
        <title>Genome sequence of Chthoniobacter flavus Ellin428, an aerobic heterotrophic soil bacterium.</title>
        <authorList>
            <person name="Kant R."/>
            <person name="van Passel M.W."/>
            <person name="Palva A."/>
            <person name="Lucas S."/>
            <person name="Lapidus A."/>
            <person name="Glavina Del Rio T."/>
            <person name="Dalin E."/>
            <person name="Tice H."/>
            <person name="Bruce D."/>
            <person name="Goodwin L."/>
            <person name="Pitluck S."/>
            <person name="Larimer F.W."/>
            <person name="Land M.L."/>
            <person name="Hauser L."/>
            <person name="Sangwan P."/>
            <person name="de Vos W.M."/>
            <person name="Janssen P.H."/>
            <person name="Smidt H."/>
        </authorList>
    </citation>
    <scope>NUCLEOTIDE SEQUENCE [LARGE SCALE GENOMIC DNA]</scope>
    <source>
        <strain evidence="1 2">Ellin428</strain>
    </source>
</reference>
<dbReference type="RefSeq" id="WP_006983061.1">
    <property type="nucleotide sequence ID" value="NZ_ABVL01000028.1"/>
</dbReference>
<sequence length="55" mass="6148">MARDYYARADKDAGVLAPLEVQCDWLRNIGFENVECFLKMQELAVFGGQRPAIGA</sequence>
<proteinExistence type="predicted"/>